<keyword evidence="2" id="KW-1185">Reference proteome</keyword>
<evidence type="ECO:0000313" key="1">
    <source>
        <dbReference type="EMBL" id="CAG8753441.1"/>
    </source>
</evidence>
<dbReference type="AlphaFoldDB" id="A0A9N9NN19"/>
<evidence type="ECO:0000313" key="2">
    <source>
        <dbReference type="Proteomes" id="UP000789375"/>
    </source>
</evidence>
<feature type="non-terminal residue" evidence="1">
    <location>
        <position position="76"/>
    </location>
</feature>
<protein>
    <submittedName>
        <fullName evidence="1">12926_t:CDS:1</fullName>
    </submittedName>
</protein>
<dbReference type="Proteomes" id="UP000789375">
    <property type="component" value="Unassembled WGS sequence"/>
</dbReference>
<sequence>TLYEHFIDLKIQWWLFDRWDDIGEYHRAGRTPVFDCNLATLGKDMQATLVKILKDMMMFILKSKMSKIYCSRRNAL</sequence>
<reference evidence="1" key="1">
    <citation type="submission" date="2021-06" db="EMBL/GenBank/DDBJ databases">
        <authorList>
            <person name="Kallberg Y."/>
            <person name="Tangrot J."/>
            <person name="Rosling A."/>
        </authorList>
    </citation>
    <scope>NUCLEOTIDE SEQUENCE</scope>
    <source>
        <strain evidence="1">87-6 pot B 2015</strain>
    </source>
</reference>
<proteinExistence type="predicted"/>
<comment type="caution">
    <text evidence="1">The sequence shown here is derived from an EMBL/GenBank/DDBJ whole genome shotgun (WGS) entry which is preliminary data.</text>
</comment>
<gene>
    <name evidence="1" type="ORF">FMOSSE_LOCUS16776</name>
</gene>
<dbReference type="EMBL" id="CAJVPP010026282">
    <property type="protein sequence ID" value="CAG8753441.1"/>
    <property type="molecule type" value="Genomic_DNA"/>
</dbReference>
<name>A0A9N9NN19_FUNMO</name>
<feature type="non-terminal residue" evidence="1">
    <location>
        <position position="1"/>
    </location>
</feature>
<organism evidence="1 2">
    <name type="scientific">Funneliformis mosseae</name>
    <name type="common">Endomycorrhizal fungus</name>
    <name type="synonym">Glomus mosseae</name>
    <dbReference type="NCBI Taxonomy" id="27381"/>
    <lineage>
        <taxon>Eukaryota</taxon>
        <taxon>Fungi</taxon>
        <taxon>Fungi incertae sedis</taxon>
        <taxon>Mucoromycota</taxon>
        <taxon>Glomeromycotina</taxon>
        <taxon>Glomeromycetes</taxon>
        <taxon>Glomerales</taxon>
        <taxon>Glomeraceae</taxon>
        <taxon>Funneliformis</taxon>
    </lineage>
</organism>
<accession>A0A9N9NN19</accession>